<sequence>MVNYQGRAANRKLRSQMGSEKPGIRKTNASTLSSTGVGFRSLIRWFDFAIVKRQKQLAARSYDRK</sequence>
<gene>
    <name evidence="2" type="ORF">SAMN03080617_03343</name>
</gene>
<protein>
    <submittedName>
        <fullName evidence="2">Uncharacterized protein</fullName>
    </submittedName>
</protein>
<dbReference type="RefSeq" id="WP_092732325.1">
    <property type="nucleotide sequence ID" value="NZ_FMXE01000028.1"/>
</dbReference>
<reference evidence="3" key="1">
    <citation type="submission" date="2016-10" db="EMBL/GenBank/DDBJ databases">
        <authorList>
            <person name="Varghese N."/>
            <person name="Submissions S."/>
        </authorList>
    </citation>
    <scope>NUCLEOTIDE SEQUENCE [LARGE SCALE GENOMIC DNA]</scope>
    <source>
        <strain evidence="3">DSM 22703</strain>
    </source>
</reference>
<proteinExistence type="predicted"/>
<evidence type="ECO:0000313" key="2">
    <source>
        <dbReference type="EMBL" id="SDA90864.1"/>
    </source>
</evidence>
<keyword evidence="3" id="KW-1185">Reference proteome</keyword>
<evidence type="ECO:0000256" key="1">
    <source>
        <dbReference type="SAM" id="MobiDB-lite"/>
    </source>
</evidence>
<dbReference type="Proteomes" id="UP000198756">
    <property type="component" value="Unassembled WGS sequence"/>
</dbReference>
<name>A0A1G5Z7Y0_9BACT</name>
<organism evidence="2 3">
    <name type="scientific">Algoriphagus alkaliphilus</name>
    <dbReference type="NCBI Taxonomy" id="279824"/>
    <lineage>
        <taxon>Bacteria</taxon>
        <taxon>Pseudomonadati</taxon>
        <taxon>Bacteroidota</taxon>
        <taxon>Cytophagia</taxon>
        <taxon>Cytophagales</taxon>
        <taxon>Cyclobacteriaceae</taxon>
        <taxon>Algoriphagus</taxon>
    </lineage>
</organism>
<evidence type="ECO:0000313" key="3">
    <source>
        <dbReference type="Proteomes" id="UP000198756"/>
    </source>
</evidence>
<dbReference type="AlphaFoldDB" id="A0A1G5Z7Y0"/>
<dbReference type="EMBL" id="FMXE01000028">
    <property type="protein sequence ID" value="SDA90864.1"/>
    <property type="molecule type" value="Genomic_DNA"/>
</dbReference>
<dbReference type="STRING" id="279824.SAMN03080617_03343"/>
<accession>A0A1G5Z7Y0</accession>
<feature type="region of interest" description="Disordered" evidence="1">
    <location>
        <begin position="1"/>
        <end position="29"/>
    </location>
</feature>